<evidence type="ECO:0000256" key="12">
    <source>
        <dbReference type="SAM" id="Phobius"/>
    </source>
</evidence>
<dbReference type="InterPro" id="IPR010974">
    <property type="entry name" value="PTS_IIBC_nag"/>
</dbReference>
<keyword evidence="2" id="KW-0813">Transport</keyword>
<dbReference type="InterPro" id="IPR001996">
    <property type="entry name" value="PTS_IIB_1"/>
</dbReference>
<keyword evidence="5" id="KW-0808">Transferase</keyword>
<dbReference type="Pfam" id="PF02378">
    <property type="entry name" value="PTS_EIIC"/>
    <property type="match status" value="1"/>
</dbReference>
<feature type="transmembrane region" description="Helical" evidence="12">
    <location>
        <begin position="297"/>
        <end position="314"/>
    </location>
</feature>
<evidence type="ECO:0000256" key="4">
    <source>
        <dbReference type="ARBA" id="ARBA00022597"/>
    </source>
</evidence>
<keyword evidence="7 12" id="KW-0812">Transmembrane</keyword>
<feature type="transmembrane region" description="Helical" evidence="12">
    <location>
        <begin position="374"/>
        <end position="394"/>
    </location>
</feature>
<dbReference type="PROSITE" id="PS01035">
    <property type="entry name" value="PTS_EIIB_TYPE_1_CYS"/>
    <property type="match status" value="1"/>
</dbReference>
<comment type="subcellular location">
    <subcellularLocation>
        <location evidence="1">Cell membrane</location>
        <topology evidence="1">Multi-pass membrane protein</topology>
    </subcellularLocation>
</comment>
<dbReference type="InterPro" id="IPR003352">
    <property type="entry name" value="PTS_EIIC"/>
</dbReference>
<evidence type="ECO:0000256" key="7">
    <source>
        <dbReference type="ARBA" id="ARBA00022692"/>
    </source>
</evidence>
<dbReference type="InterPro" id="IPR018113">
    <property type="entry name" value="PTrfase_EIIB_Cys"/>
</dbReference>
<feature type="domain" description="PTS EIIB type-1" evidence="13">
    <location>
        <begin position="417"/>
        <end position="495"/>
    </location>
</feature>
<dbReference type="InterPro" id="IPR050429">
    <property type="entry name" value="PTS_Glucose_EIICBA"/>
</dbReference>
<dbReference type="PROSITE" id="PS51098">
    <property type="entry name" value="PTS_EIIB_TYPE_1"/>
    <property type="match status" value="1"/>
</dbReference>
<dbReference type="PROSITE" id="PS51103">
    <property type="entry name" value="PTS_EIIC_TYPE_1"/>
    <property type="match status" value="1"/>
</dbReference>
<protein>
    <submittedName>
        <fullName evidence="15">PTS N-acetyl-D-glucosamine transporter</fullName>
    </submittedName>
</protein>
<evidence type="ECO:0000256" key="11">
    <source>
        <dbReference type="PROSITE-ProRule" id="PRU00421"/>
    </source>
</evidence>
<dbReference type="GO" id="GO:0016301">
    <property type="term" value="F:kinase activity"/>
    <property type="evidence" value="ECO:0007669"/>
    <property type="project" value="UniProtKB-KW"/>
</dbReference>
<feature type="transmembrane region" description="Helical" evidence="12">
    <location>
        <begin position="12"/>
        <end position="32"/>
    </location>
</feature>
<dbReference type="InterPro" id="IPR036878">
    <property type="entry name" value="Glu_permease_IIB"/>
</dbReference>
<evidence type="ECO:0000256" key="9">
    <source>
        <dbReference type="ARBA" id="ARBA00022989"/>
    </source>
</evidence>
<feature type="transmembrane region" description="Helical" evidence="12">
    <location>
        <begin position="44"/>
        <end position="64"/>
    </location>
</feature>
<keyword evidence="4" id="KW-0762">Sugar transport</keyword>
<organism evidence="15 16">
    <name type="scientific">Photobacterium kishitanii</name>
    <dbReference type="NCBI Taxonomy" id="318456"/>
    <lineage>
        <taxon>Bacteria</taxon>
        <taxon>Pseudomonadati</taxon>
        <taxon>Pseudomonadota</taxon>
        <taxon>Gammaproteobacteria</taxon>
        <taxon>Vibrionales</taxon>
        <taxon>Vibrionaceae</taxon>
        <taxon>Photobacterium</taxon>
    </lineage>
</organism>
<feature type="transmembrane region" description="Helical" evidence="12">
    <location>
        <begin position="349"/>
        <end position="368"/>
    </location>
</feature>
<dbReference type="AlphaFoldDB" id="A0A2T3KI34"/>
<dbReference type="InterPro" id="IPR013013">
    <property type="entry name" value="PTS_EIIC_1"/>
</dbReference>
<feature type="transmembrane region" description="Helical" evidence="12">
    <location>
        <begin position="320"/>
        <end position="342"/>
    </location>
</feature>
<feature type="transmembrane region" description="Helical" evidence="12">
    <location>
        <begin position="96"/>
        <end position="114"/>
    </location>
</feature>
<dbReference type="GO" id="GO:0015572">
    <property type="term" value="F:N-acetylglucosamine transmembrane transporter activity"/>
    <property type="evidence" value="ECO:0007669"/>
    <property type="project" value="InterPro"/>
</dbReference>
<dbReference type="Pfam" id="PF00367">
    <property type="entry name" value="PTS_EIIB"/>
    <property type="match status" value="1"/>
</dbReference>
<evidence type="ECO:0000313" key="15">
    <source>
        <dbReference type="EMBL" id="PSU98888.1"/>
    </source>
</evidence>
<accession>A0A2T3KI34</accession>
<feature type="transmembrane region" description="Helical" evidence="12">
    <location>
        <begin position="135"/>
        <end position="155"/>
    </location>
</feature>
<dbReference type="Gene3D" id="3.30.1360.60">
    <property type="entry name" value="Glucose permease domain IIB"/>
    <property type="match status" value="1"/>
</dbReference>
<dbReference type="RefSeq" id="WP_107289642.1">
    <property type="nucleotide sequence ID" value="NZ_PYNF01000007.1"/>
</dbReference>
<reference evidence="15 16" key="1">
    <citation type="submission" date="2018-01" db="EMBL/GenBank/DDBJ databases">
        <title>Whole genome sequencing of Histamine producing bacteria.</title>
        <authorList>
            <person name="Butler K."/>
        </authorList>
    </citation>
    <scope>NUCLEOTIDE SEQUENCE [LARGE SCALE GENOMIC DNA]</scope>
    <source>
        <strain evidence="15 16">FS-7.2</strain>
    </source>
</reference>
<dbReference type="NCBIfam" id="TIGR01998">
    <property type="entry name" value="PTS-II-BC-nag"/>
    <property type="match status" value="1"/>
</dbReference>
<dbReference type="GO" id="GO:0008982">
    <property type="term" value="F:protein-N(PI)-phosphohistidine-sugar phosphotransferase activity"/>
    <property type="evidence" value="ECO:0007669"/>
    <property type="project" value="InterPro"/>
</dbReference>
<feature type="transmembrane region" description="Helical" evidence="12">
    <location>
        <begin position="270"/>
        <end position="290"/>
    </location>
</feature>
<evidence type="ECO:0000256" key="6">
    <source>
        <dbReference type="ARBA" id="ARBA00022683"/>
    </source>
</evidence>
<dbReference type="GO" id="GO:0005886">
    <property type="term" value="C:plasma membrane"/>
    <property type="evidence" value="ECO:0007669"/>
    <property type="project" value="UniProtKB-SubCell"/>
</dbReference>
<evidence type="ECO:0000256" key="8">
    <source>
        <dbReference type="ARBA" id="ARBA00022777"/>
    </source>
</evidence>
<dbReference type="GO" id="GO:0090563">
    <property type="term" value="F:protein-phosphocysteine-sugar phosphotransferase activity"/>
    <property type="evidence" value="ECO:0007669"/>
    <property type="project" value="TreeGrafter"/>
</dbReference>
<keyword evidence="9 12" id="KW-1133">Transmembrane helix</keyword>
<evidence type="ECO:0000256" key="10">
    <source>
        <dbReference type="ARBA" id="ARBA00023136"/>
    </source>
</evidence>
<name>A0A2T3KI34_9GAMM</name>
<dbReference type="Proteomes" id="UP000241426">
    <property type="component" value="Unassembled WGS sequence"/>
</dbReference>
<proteinExistence type="predicted"/>
<dbReference type="SUPFAM" id="SSF55604">
    <property type="entry name" value="Glucose permease domain IIB"/>
    <property type="match status" value="1"/>
</dbReference>
<evidence type="ECO:0000313" key="16">
    <source>
        <dbReference type="Proteomes" id="UP000241426"/>
    </source>
</evidence>
<feature type="domain" description="PTS EIIC type-1" evidence="14">
    <location>
        <begin position="1"/>
        <end position="406"/>
    </location>
</feature>
<dbReference type="NCBIfam" id="TIGR00826">
    <property type="entry name" value="EIIB_glc"/>
    <property type="match status" value="1"/>
</dbReference>
<dbReference type="GO" id="GO:0015764">
    <property type="term" value="P:N-acetylglucosamine transport"/>
    <property type="evidence" value="ECO:0007669"/>
    <property type="project" value="TreeGrafter"/>
</dbReference>
<evidence type="ECO:0000256" key="2">
    <source>
        <dbReference type="ARBA" id="ARBA00022448"/>
    </source>
</evidence>
<keyword evidence="3" id="KW-1003">Cell membrane</keyword>
<keyword evidence="8" id="KW-0418">Kinase</keyword>
<dbReference type="PANTHER" id="PTHR30009">
    <property type="entry name" value="CYTOCHROME C-TYPE SYNTHESIS PROTEIN AND PTS TRANSMEMBRANE COMPONENT"/>
    <property type="match status" value="1"/>
</dbReference>
<dbReference type="EMBL" id="PYNF01000007">
    <property type="protein sequence ID" value="PSU98888.1"/>
    <property type="molecule type" value="Genomic_DNA"/>
</dbReference>
<evidence type="ECO:0000259" key="13">
    <source>
        <dbReference type="PROSITE" id="PS51098"/>
    </source>
</evidence>
<evidence type="ECO:0000259" key="14">
    <source>
        <dbReference type="PROSITE" id="PS51103"/>
    </source>
</evidence>
<feature type="active site" description="Phosphocysteine intermediate; for EIIB activity" evidence="11">
    <location>
        <position position="439"/>
    </location>
</feature>
<gene>
    <name evidence="15" type="ORF">C9J27_10320</name>
</gene>
<keyword evidence="6" id="KW-0598">Phosphotransferase system</keyword>
<evidence type="ECO:0000256" key="5">
    <source>
        <dbReference type="ARBA" id="ARBA00022679"/>
    </source>
</evidence>
<sequence>MVNFAYFQRLGKALMLPIATLPIAALLLRFGMPDMLDISFIAKAGSSIFDNLPLIFALGISVGLSKDGSGAAALAGVVGYFILTQATIAINPDVNLGFFAGILAGIISGHAYNYSYQAKMPDFLAFFAGKRLTPIVAGLCCLVMAWFCGEFWIFAQHGIDNFSAWIAQSGAIGQFIYGVMNRALIPLGLHYFLHSVFWFSLGECTKVSYEVGSSLHQICLNPEVVSHLTLGQALPNIDNSVITKIADMTIRGDLNRFFAGDPKAGVYMAWAYPVMMGGLPGAALALTLASPKSKRKLVGGMLLSLALTSFLTGITEPLEFSFLFIAPVLYVIHAVLAGVAMVVCNSLGILHGFGFSAGLIDFILNWGLATKPWLLVPIIGVFFVLYFVIFYFIIKIFKLPTPEVDEANDKSGSQPVTIDPKAYIKALGGTDNIVSVDACITRLRLGVKDCNLFDDDALKELGAKGIVRIGAKSAQVILGPKAESIANSIKASIGK</sequence>
<evidence type="ECO:0000256" key="3">
    <source>
        <dbReference type="ARBA" id="ARBA00022475"/>
    </source>
</evidence>
<dbReference type="PANTHER" id="PTHR30009:SF4">
    <property type="entry name" value="PTS SYSTEM N-ACETYLGLUCOSAMINE-SPECIFIC EIICBA COMPONENT"/>
    <property type="match status" value="1"/>
</dbReference>
<dbReference type="GO" id="GO:0019866">
    <property type="term" value="C:organelle inner membrane"/>
    <property type="evidence" value="ECO:0007669"/>
    <property type="project" value="InterPro"/>
</dbReference>
<keyword evidence="10 12" id="KW-0472">Membrane</keyword>
<comment type="caution">
    <text evidence="15">The sequence shown here is derived from an EMBL/GenBank/DDBJ whole genome shotgun (WGS) entry which is preliminary data.</text>
</comment>
<evidence type="ECO:0000256" key="1">
    <source>
        <dbReference type="ARBA" id="ARBA00004651"/>
    </source>
</evidence>
<dbReference type="CDD" id="cd00212">
    <property type="entry name" value="PTS_IIB_glc"/>
    <property type="match status" value="1"/>
</dbReference>
<dbReference type="GO" id="GO:0009401">
    <property type="term" value="P:phosphoenolpyruvate-dependent sugar phosphotransferase system"/>
    <property type="evidence" value="ECO:0007669"/>
    <property type="project" value="UniProtKB-KW"/>
</dbReference>